<evidence type="ECO:0000313" key="1">
    <source>
        <dbReference type="EMBL" id="AXF95287.1"/>
    </source>
</evidence>
<dbReference type="AlphaFoldDB" id="A0A345DM49"/>
<dbReference type="EMBL" id="CP031088">
    <property type="protein sequence ID" value="AXF95287.1"/>
    <property type="molecule type" value="Genomic_DNA"/>
</dbReference>
<proteinExistence type="predicted"/>
<evidence type="ECO:0000313" key="2">
    <source>
        <dbReference type="Proteomes" id="UP000253689"/>
    </source>
</evidence>
<protein>
    <submittedName>
        <fullName evidence="1">Adhesin P58</fullName>
    </submittedName>
</protein>
<keyword evidence="2" id="KW-1185">Reference proteome</keyword>
<dbReference type="Gene3D" id="3.30.420.280">
    <property type="match status" value="1"/>
</dbReference>
<reference evidence="2" key="1">
    <citation type="submission" date="2018-07" db="EMBL/GenBank/DDBJ databases">
        <title>Complete Genome Sequence of Spiroplasma phoeniceum.</title>
        <authorList>
            <person name="Davis R.E."/>
            <person name="Shao J.Y."/>
            <person name="Zhao Y."/>
            <person name="Silver A."/>
            <person name="Stump z."/>
            <person name="Gasparich G."/>
        </authorList>
    </citation>
    <scope>NUCLEOTIDE SEQUENCE [LARGE SCALE GENOMIC DNA]</scope>
    <source>
        <strain evidence="2">P40</strain>
    </source>
</reference>
<organism evidence="1 2">
    <name type="scientific">Spiroplasma phoeniceum P40</name>
    <dbReference type="NCBI Taxonomy" id="1276259"/>
    <lineage>
        <taxon>Bacteria</taxon>
        <taxon>Bacillati</taxon>
        <taxon>Mycoplasmatota</taxon>
        <taxon>Mollicutes</taxon>
        <taxon>Entomoplasmatales</taxon>
        <taxon>Spiroplasmataceae</taxon>
        <taxon>Spiroplasma</taxon>
    </lineage>
</organism>
<dbReference type="Proteomes" id="UP000253689">
    <property type="component" value="Chromosome"/>
</dbReference>
<dbReference type="KEGG" id="sphh:SDAV_00293"/>
<gene>
    <name evidence="1" type="ORF">SDAV_00293</name>
</gene>
<name>A0A345DM49_9MOLU</name>
<accession>A0A345DM49</accession>
<sequence>MPGALDGSIFANYLFSKLYDFEPVNFRAGLDLGYAESPLGHATHAILMGIDKDYKKMAPLMEYKHSNAEMVQKDIMKVLHEIVHFYIICATQWNDLYNGLEINVDTGGGHLVEVNTLNNIRRKFFPDANWLRFKSVNKEIWYRTDRIDAIIILLNKNYLQISQRLTPELFKDMLKMEWRKPPANKSTYKLEDNKLFDDGFDAMTYAVMDIMEYFIKTLDNPFLISKQFGKRG</sequence>
<dbReference type="RefSeq" id="WP_114564262.1">
    <property type="nucleotide sequence ID" value="NZ_CP031088.1"/>
</dbReference>